<dbReference type="AlphaFoldDB" id="A0A5S9M7Y4"/>
<gene>
    <name evidence="3" type="ORF">BsIDN1_23300</name>
</gene>
<dbReference type="Proteomes" id="UP000464658">
    <property type="component" value="Chromosome"/>
</dbReference>
<evidence type="ECO:0000313" key="3">
    <source>
        <dbReference type="EMBL" id="BBP88712.1"/>
    </source>
</evidence>
<feature type="domain" description="Enolase C-terminal" evidence="2">
    <location>
        <begin position="3"/>
        <end position="104"/>
    </location>
</feature>
<organism evidence="3 4">
    <name type="scientific">Bacillus safensis</name>
    <dbReference type="NCBI Taxonomy" id="561879"/>
    <lineage>
        <taxon>Bacteria</taxon>
        <taxon>Bacillati</taxon>
        <taxon>Bacillota</taxon>
        <taxon>Bacilli</taxon>
        <taxon>Bacillales</taxon>
        <taxon>Bacillaceae</taxon>
        <taxon>Bacillus</taxon>
    </lineage>
</organism>
<evidence type="ECO:0000259" key="2">
    <source>
        <dbReference type="Pfam" id="PF13378"/>
    </source>
</evidence>
<dbReference type="Gene3D" id="3.20.20.120">
    <property type="entry name" value="Enolase-like C-terminal domain"/>
    <property type="match status" value="1"/>
</dbReference>
<protein>
    <recommendedName>
        <fullName evidence="2">Enolase C-terminal domain-containing protein</fullName>
    </recommendedName>
</protein>
<evidence type="ECO:0000313" key="4">
    <source>
        <dbReference type="Proteomes" id="UP000464658"/>
    </source>
</evidence>
<dbReference type="EMBL" id="AP021906">
    <property type="protein sequence ID" value="BBP88712.1"/>
    <property type="molecule type" value="Genomic_DNA"/>
</dbReference>
<dbReference type="Pfam" id="PF13378">
    <property type="entry name" value="MR_MLE_C"/>
    <property type="match status" value="1"/>
</dbReference>
<name>A0A5S9M7Y4_BACIA</name>
<reference evidence="3 4" key="1">
    <citation type="submission" date="2019-12" db="EMBL/GenBank/DDBJ databases">
        <title>Full genome sequence of a Bacillus safensis strain isolated from commercially available natto in Indonesia.</title>
        <authorList>
            <person name="Yoshida M."/>
            <person name="Uomi M."/>
            <person name="Waturangi D."/>
            <person name="Ekaputri J.J."/>
            <person name="Setiamarga D.H.E."/>
        </authorList>
    </citation>
    <scope>NUCLEOTIDE SEQUENCE [LARGE SCALE GENOMIC DNA]</scope>
    <source>
        <strain evidence="3 4">IDN1</strain>
    </source>
</reference>
<dbReference type="GO" id="GO:0046872">
    <property type="term" value="F:metal ion binding"/>
    <property type="evidence" value="ECO:0007669"/>
    <property type="project" value="UniProtKB-KW"/>
</dbReference>
<dbReference type="InterPro" id="IPR029065">
    <property type="entry name" value="Enolase_C-like"/>
</dbReference>
<sequence>MAIRVLETRSCDLINLKLMKSGGIKEALKINAPAEAYGVQCMVGSMIESKLGITAAAHFAASQPNITRCDFDAPLMLKEDLIDGGIVYKGKDIFLPLHHGLGIQGVKGVS</sequence>
<accession>A0A5S9M7Y4</accession>
<keyword evidence="1" id="KW-0479">Metal-binding</keyword>
<dbReference type="PANTHER" id="PTHR48073:SF2">
    <property type="entry name" value="O-SUCCINYLBENZOATE SYNTHASE"/>
    <property type="match status" value="1"/>
</dbReference>
<evidence type="ECO:0000256" key="1">
    <source>
        <dbReference type="ARBA" id="ARBA00022723"/>
    </source>
</evidence>
<dbReference type="SUPFAM" id="SSF51604">
    <property type="entry name" value="Enolase C-terminal domain-like"/>
    <property type="match status" value="1"/>
</dbReference>
<proteinExistence type="predicted"/>
<dbReference type="InterPro" id="IPR036849">
    <property type="entry name" value="Enolase-like_C_sf"/>
</dbReference>
<dbReference type="PANTHER" id="PTHR48073">
    <property type="entry name" value="O-SUCCINYLBENZOATE SYNTHASE-RELATED"/>
    <property type="match status" value="1"/>
</dbReference>